<evidence type="ECO:0000256" key="8">
    <source>
        <dbReference type="SAM" id="MobiDB-lite"/>
    </source>
</evidence>
<feature type="region of interest" description="Disordered" evidence="8">
    <location>
        <begin position="1"/>
        <end position="45"/>
    </location>
</feature>
<evidence type="ECO:0000256" key="1">
    <source>
        <dbReference type="ARBA" id="ARBA00004604"/>
    </source>
</evidence>
<dbReference type="Pfam" id="PF10153">
    <property type="entry name" value="Efg1"/>
    <property type="match status" value="1"/>
</dbReference>
<evidence type="ECO:0000313" key="10">
    <source>
        <dbReference type="Proteomes" id="UP000780801"/>
    </source>
</evidence>
<feature type="compositionally biased region" description="Basic and acidic residues" evidence="8">
    <location>
        <begin position="278"/>
        <end position="305"/>
    </location>
</feature>
<dbReference type="GO" id="GO:0000462">
    <property type="term" value="P:maturation of SSU-rRNA from tricistronic rRNA transcript (SSU-rRNA, 5.8S rRNA, LSU-rRNA)"/>
    <property type="evidence" value="ECO:0007669"/>
    <property type="project" value="TreeGrafter"/>
</dbReference>
<dbReference type="GO" id="GO:0005730">
    <property type="term" value="C:nucleolus"/>
    <property type="evidence" value="ECO:0007669"/>
    <property type="project" value="UniProtKB-SubCell"/>
</dbReference>
<keyword evidence="6" id="KW-0175">Coiled coil</keyword>
<feature type="compositionally biased region" description="Acidic residues" evidence="8">
    <location>
        <begin position="432"/>
        <end position="443"/>
    </location>
</feature>
<sequence>MPAPKKIVNPEKELRGKKPYKRGGTANGKKSFQAKPARLDNNEVLDSTTALNKKLRDTLRLLSKNPTMPANIRREHERRIEALKLQIAEKKVNQTEQKMATKYRMVKFFESKKADRKLKVFKRQHPDWETNENEKKEMKELELDLAYIEHYPASHKYISLYPNASDEPDSETNKQRQEIREKIRSGIESGEISQVVKAAREEVKAKIVSKNTTTEEDIKKTAEKISTSMKKRSLSQEQDDPLAARARATAERAAEKPVVEVEEESFFEAVTKDTSNSNKEKKQPETEGPAKKKAKLEKTPAKETTPKQQPKQKKEQKAEAPQAKAEKINSGSTESPAAGDDEQPKKLGKWAKKALRAQAVATNTDLTANDSSVPTLAGKDSTKSKKDTTKQKKEVAKVAESSESEKESQEESKVAEIAPKISVLKISHDAESSDSDSEAEEEAPVVPVRKVVAVDHSQLKELPPIPKKRGGRNQHKYRQ</sequence>
<organism evidence="9 10">
    <name type="scientific">Lunasporangiospora selenospora</name>
    <dbReference type="NCBI Taxonomy" id="979761"/>
    <lineage>
        <taxon>Eukaryota</taxon>
        <taxon>Fungi</taxon>
        <taxon>Fungi incertae sedis</taxon>
        <taxon>Mucoromycota</taxon>
        <taxon>Mortierellomycotina</taxon>
        <taxon>Mortierellomycetes</taxon>
        <taxon>Mortierellales</taxon>
        <taxon>Mortierellaceae</taxon>
        <taxon>Lunasporangiospora</taxon>
    </lineage>
</organism>
<dbReference type="Proteomes" id="UP000780801">
    <property type="component" value="Unassembled WGS sequence"/>
</dbReference>
<feature type="compositionally biased region" description="Basic residues" evidence="8">
    <location>
        <begin position="466"/>
        <end position="479"/>
    </location>
</feature>
<protein>
    <recommendedName>
        <fullName evidence="3">rRNA-processing protein EFG1</fullName>
    </recommendedName>
    <alternativeName>
        <fullName evidence="4">rRNA-processing protein efg1</fullName>
    </alternativeName>
</protein>
<reference evidence="9" key="1">
    <citation type="journal article" date="2020" name="Fungal Divers.">
        <title>Resolving the Mortierellaceae phylogeny through synthesis of multi-gene phylogenetics and phylogenomics.</title>
        <authorList>
            <person name="Vandepol N."/>
            <person name="Liber J."/>
            <person name="Desiro A."/>
            <person name="Na H."/>
            <person name="Kennedy M."/>
            <person name="Barry K."/>
            <person name="Grigoriev I.V."/>
            <person name="Miller A.N."/>
            <person name="O'Donnell K."/>
            <person name="Stajich J.E."/>
            <person name="Bonito G."/>
        </authorList>
    </citation>
    <scope>NUCLEOTIDE SEQUENCE</scope>
    <source>
        <strain evidence="9">KOD1015</strain>
    </source>
</reference>
<keyword evidence="10" id="KW-1185">Reference proteome</keyword>
<dbReference type="PANTHER" id="PTHR33911">
    <property type="entry name" value="RRNA-PROCESSING PROTEIN EFG1"/>
    <property type="match status" value="1"/>
</dbReference>
<evidence type="ECO:0000256" key="2">
    <source>
        <dbReference type="ARBA" id="ARBA00006916"/>
    </source>
</evidence>
<feature type="compositionally biased region" description="Polar residues" evidence="8">
    <location>
        <begin position="360"/>
        <end position="374"/>
    </location>
</feature>
<feature type="compositionally biased region" description="Basic residues" evidence="8">
    <location>
        <begin position="346"/>
        <end position="355"/>
    </location>
</feature>
<proteinExistence type="inferred from homology"/>
<evidence type="ECO:0000256" key="3">
    <source>
        <dbReference type="ARBA" id="ARBA00018689"/>
    </source>
</evidence>
<feature type="compositionally biased region" description="Basic and acidic residues" evidence="8">
    <location>
        <begin position="403"/>
        <end position="414"/>
    </location>
</feature>
<dbReference type="OrthoDB" id="47732at2759"/>
<evidence type="ECO:0000256" key="5">
    <source>
        <dbReference type="ARBA" id="ARBA00022552"/>
    </source>
</evidence>
<comment type="caution">
    <text evidence="9">The sequence shown here is derived from an EMBL/GenBank/DDBJ whole genome shotgun (WGS) entry which is preliminary data.</text>
</comment>
<keyword evidence="5" id="KW-0698">rRNA processing</keyword>
<feature type="compositionally biased region" description="Basic and acidic residues" evidence="8">
    <location>
        <begin position="248"/>
        <end position="259"/>
    </location>
</feature>
<dbReference type="GO" id="GO:0030688">
    <property type="term" value="C:preribosome, small subunit precursor"/>
    <property type="evidence" value="ECO:0007669"/>
    <property type="project" value="TreeGrafter"/>
</dbReference>
<feature type="region of interest" description="Disordered" evidence="8">
    <location>
        <begin position="209"/>
        <end position="479"/>
    </location>
</feature>
<comment type="similarity">
    <text evidence="2">Belongs to the EFG1 family.</text>
</comment>
<name>A0A9P6FZQ0_9FUNG</name>
<keyword evidence="7" id="KW-0539">Nucleus</keyword>
<feature type="compositionally biased region" description="Basic and acidic residues" evidence="8">
    <location>
        <begin position="380"/>
        <end position="397"/>
    </location>
</feature>
<dbReference type="AlphaFoldDB" id="A0A9P6FZQ0"/>
<feature type="compositionally biased region" description="Low complexity" evidence="8">
    <location>
        <begin position="444"/>
        <end position="455"/>
    </location>
</feature>
<evidence type="ECO:0000256" key="7">
    <source>
        <dbReference type="ARBA" id="ARBA00023242"/>
    </source>
</evidence>
<evidence type="ECO:0000256" key="6">
    <source>
        <dbReference type="ARBA" id="ARBA00023054"/>
    </source>
</evidence>
<comment type="subcellular location">
    <subcellularLocation>
        <location evidence="1">Nucleus</location>
        <location evidence="1">Nucleolus</location>
    </subcellularLocation>
</comment>
<dbReference type="InterPro" id="IPR050786">
    <property type="entry name" value="EFG1_rRNA-proc"/>
</dbReference>
<evidence type="ECO:0000313" key="9">
    <source>
        <dbReference type="EMBL" id="KAF9584793.1"/>
    </source>
</evidence>
<dbReference type="InterPro" id="IPR019310">
    <property type="entry name" value="Efg1"/>
</dbReference>
<gene>
    <name evidence="9" type="primary">EFG1</name>
    <name evidence="9" type="ORF">BGW38_005149</name>
</gene>
<accession>A0A9P6FZQ0</accession>
<dbReference type="PANTHER" id="PTHR33911:SF1">
    <property type="entry name" value="RRNA-PROCESSING PROTEIN EFG1"/>
    <property type="match status" value="1"/>
</dbReference>
<evidence type="ECO:0000256" key="4">
    <source>
        <dbReference type="ARBA" id="ARBA00019827"/>
    </source>
</evidence>
<dbReference type="EMBL" id="JAABOA010000326">
    <property type="protein sequence ID" value="KAF9584793.1"/>
    <property type="molecule type" value="Genomic_DNA"/>
</dbReference>